<evidence type="ECO:0000313" key="2">
    <source>
        <dbReference type="Proteomes" id="UP000629025"/>
    </source>
</evidence>
<reference evidence="2" key="1">
    <citation type="journal article" date="2019" name="Int. J. Syst. Evol. Microbiol.">
        <title>The Global Catalogue of Microorganisms (GCM) 10K type strain sequencing project: providing services to taxonomists for standard genome sequencing and annotation.</title>
        <authorList>
            <consortium name="The Broad Institute Genomics Platform"/>
            <consortium name="The Broad Institute Genome Sequencing Center for Infectious Disease"/>
            <person name="Wu L."/>
            <person name="Ma J."/>
        </authorList>
    </citation>
    <scope>NUCLEOTIDE SEQUENCE [LARGE SCALE GENOMIC DNA]</scope>
    <source>
        <strain evidence="2">CGMCC 1.15341</strain>
    </source>
</reference>
<dbReference type="Proteomes" id="UP000629025">
    <property type="component" value="Unassembled WGS sequence"/>
</dbReference>
<proteinExistence type="predicted"/>
<gene>
    <name evidence="1" type="ORF">GCM10011352_34930</name>
</gene>
<dbReference type="EMBL" id="BMIJ01000007">
    <property type="protein sequence ID" value="GGC05757.1"/>
    <property type="molecule type" value="Genomic_DNA"/>
</dbReference>
<organism evidence="1 2">
    <name type="scientific">Marinobacterium zhoushanense</name>
    <dbReference type="NCBI Taxonomy" id="1679163"/>
    <lineage>
        <taxon>Bacteria</taxon>
        <taxon>Pseudomonadati</taxon>
        <taxon>Pseudomonadota</taxon>
        <taxon>Gammaproteobacteria</taxon>
        <taxon>Oceanospirillales</taxon>
        <taxon>Oceanospirillaceae</taxon>
        <taxon>Marinobacterium</taxon>
    </lineage>
</organism>
<dbReference type="RefSeq" id="WP_188750664.1">
    <property type="nucleotide sequence ID" value="NZ_BMIJ01000007.1"/>
</dbReference>
<evidence type="ECO:0000313" key="1">
    <source>
        <dbReference type="EMBL" id="GGC05757.1"/>
    </source>
</evidence>
<sequence length="83" mass="9616">MQGIRANSIQRRTMALHIAAVIASQRFGWLHIFNYLTKKRLSPTVNSRVVGWCAYHHPRVIPFCLGEVEQKFLFAGRTTFQKD</sequence>
<keyword evidence="2" id="KW-1185">Reference proteome</keyword>
<name>A0ABQ1KRP7_9GAMM</name>
<accession>A0ABQ1KRP7</accession>
<comment type="caution">
    <text evidence="1">The sequence shown here is derived from an EMBL/GenBank/DDBJ whole genome shotgun (WGS) entry which is preliminary data.</text>
</comment>
<protein>
    <submittedName>
        <fullName evidence="1">Uncharacterized protein</fullName>
    </submittedName>
</protein>